<accession>A0A1J1J8A6</accession>
<name>A0A1J1J8A6_9DIPT</name>
<dbReference type="Proteomes" id="UP000183832">
    <property type="component" value="Unassembled WGS sequence"/>
</dbReference>
<protein>
    <submittedName>
        <fullName evidence="1">CLUMA_CG021189, isoform A</fullName>
    </submittedName>
</protein>
<gene>
    <name evidence="1" type="ORF">CLUMA_CG021189</name>
</gene>
<dbReference type="EMBL" id="CVRI01000074">
    <property type="protein sequence ID" value="CRL08004.1"/>
    <property type="molecule type" value="Genomic_DNA"/>
</dbReference>
<organism evidence="1 2">
    <name type="scientific">Clunio marinus</name>
    <dbReference type="NCBI Taxonomy" id="568069"/>
    <lineage>
        <taxon>Eukaryota</taxon>
        <taxon>Metazoa</taxon>
        <taxon>Ecdysozoa</taxon>
        <taxon>Arthropoda</taxon>
        <taxon>Hexapoda</taxon>
        <taxon>Insecta</taxon>
        <taxon>Pterygota</taxon>
        <taxon>Neoptera</taxon>
        <taxon>Endopterygota</taxon>
        <taxon>Diptera</taxon>
        <taxon>Nematocera</taxon>
        <taxon>Chironomoidea</taxon>
        <taxon>Chironomidae</taxon>
        <taxon>Clunio</taxon>
    </lineage>
</organism>
<sequence>MSFTEMRFQELKNSLLTHNGELCRLSKKLSATRFYVFVFKSYNLMTQKNLKAQRQPHKNIKSCRT</sequence>
<evidence type="ECO:0000313" key="2">
    <source>
        <dbReference type="Proteomes" id="UP000183832"/>
    </source>
</evidence>
<evidence type="ECO:0000313" key="1">
    <source>
        <dbReference type="EMBL" id="CRL08004.1"/>
    </source>
</evidence>
<reference evidence="1 2" key="1">
    <citation type="submission" date="2015-04" db="EMBL/GenBank/DDBJ databases">
        <authorList>
            <person name="Syromyatnikov M.Y."/>
            <person name="Popov V.N."/>
        </authorList>
    </citation>
    <scope>NUCLEOTIDE SEQUENCE [LARGE SCALE GENOMIC DNA]</scope>
</reference>
<dbReference type="AlphaFoldDB" id="A0A1J1J8A6"/>
<keyword evidence="2" id="KW-1185">Reference proteome</keyword>
<proteinExistence type="predicted"/>